<evidence type="ECO:0000256" key="1">
    <source>
        <dbReference type="ARBA" id="ARBA00022630"/>
    </source>
</evidence>
<dbReference type="SUPFAM" id="SSF56176">
    <property type="entry name" value="FAD-binding/transporter-associated domain-like"/>
    <property type="match status" value="1"/>
</dbReference>
<comment type="caution">
    <text evidence="5">The sequence shown here is derived from an EMBL/GenBank/DDBJ whole genome shotgun (WGS) entry which is preliminary data.</text>
</comment>
<accession>A0A327L0M2</accession>
<feature type="non-terminal residue" evidence="5">
    <location>
        <position position="230"/>
    </location>
</feature>
<sequence>MHPFAYFEPATLDETIALLARHGRDADLMAGGTDLLVEIKEHIRRPAAVINLKKIPGLANLSCDAATGLRIGALVTVREIETSPAVRRLYPALARAAQEIGSVQIRNRATIVGNVCRASPSADTLPPLIAMGGRIEMTGPAGSRSLPLDAFFTGPGKTVLAAGEIVTAIVLPPPAAQAGSDYIKHGRRRAMELATVGVAVSLRRDGPQGRLAVRRRAADADDRPRHPGQA</sequence>
<proteinExistence type="predicted"/>
<evidence type="ECO:0000259" key="4">
    <source>
        <dbReference type="PROSITE" id="PS51387"/>
    </source>
</evidence>
<dbReference type="EMBL" id="NPEX01000043">
    <property type="protein sequence ID" value="RAI44499.1"/>
    <property type="molecule type" value="Genomic_DNA"/>
</dbReference>
<dbReference type="GO" id="GO:0016491">
    <property type="term" value="F:oxidoreductase activity"/>
    <property type="evidence" value="ECO:0007669"/>
    <property type="project" value="InterPro"/>
</dbReference>
<dbReference type="InterPro" id="IPR002346">
    <property type="entry name" value="Mopterin_DH_FAD-bd"/>
</dbReference>
<dbReference type="PANTHER" id="PTHR42659">
    <property type="entry name" value="XANTHINE DEHYDROGENASE SUBUNIT C-RELATED"/>
    <property type="match status" value="1"/>
</dbReference>
<keyword evidence="2" id="KW-0274">FAD</keyword>
<evidence type="ECO:0000256" key="2">
    <source>
        <dbReference type="ARBA" id="ARBA00022827"/>
    </source>
</evidence>
<dbReference type="InterPro" id="IPR051312">
    <property type="entry name" value="Diverse_Substr_Oxidored"/>
</dbReference>
<dbReference type="InterPro" id="IPR016167">
    <property type="entry name" value="FAD-bd_PCMH_sub1"/>
</dbReference>
<protein>
    <recommendedName>
        <fullName evidence="4">FAD-binding PCMH-type domain-containing protein</fullName>
    </recommendedName>
</protein>
<keyword evidence="6" id="KW-1185">Reference proteome</keyword>
<dbReference type="PROSITE" id="PS51387">
    <property type="entry name" value="FAD_PCMH"/>
    <property type="match status" value="1"/>
</dbReference>
<dbReference type="InterPro" id="IPR036318">
    <property type="entry name" value="FAD-bd_PCMH-like_sf"/>
</dbReference>
<dbReference type="GO" id="GO:0071949">
    <property type="term" value="F:FAD binding"/>
    <property type="evidence" value="ECO:0007669"/>
    <property type="project" value="InterPro"/>
</dbReference>
<dbReference type="Gene3D" id="3.30.465.10">
    <property type="match status" value="1"/>
</dbReference>
<feature type="compositionally biased region" description="Basic and acidic residues" evidence="3">
    <location>
        <begin position="216"/>
        <end position="230"/>
    </location>
</feature>
<organism evidence="5 6">
    <name type="scientific">Rhodoplanes roseus</name>
    <dbReference type="NCBI Taxonomy" id="29409"/>
    <lineage>
        <taxon>Bacteria</taxon>
        <taxon>Pseudomonadati</taxon>
        <taxon>Pseudomonadota</taxon>
        <taxon>Alphaproteobacteria</taxon>
        <taxon>Hyphomicrobiales</taxon>
        <taxon>Nitrobacteraceae</taxon>
        <taxon>Rhodoplanes</taxon>
    </lineage>
</organism>
<evidence type="ECO:0000256" key="3">
    <source>
        <dbReference type="SAM" id="MobiDB-lite"/>
    </source>
</evidence>
<dbReference type="Gene3D" id="3.30.43.10">
    <property type="entry name" value="Uridine Diphospho-n-acetylenolpyruvylglucosamine Reductase, domain 2"/>
    <property type="match status" value="1"/>
</dbReference>
<name>A0A327L0M2_9BRAD</name>
<dbReference type="OrthoDB" id="9793944at2"/>
<dbReference type="Pfam" id="PF00941">
    <property type="entry name" value="FAD_binding_5"/>
    <property type="match status" value="1"/>
</dbReference>
<dbReference type="AlphaFoldDB" id="A0A327L0M2"/>
<dbReference type="InterPro" id="IPR016169">
    <property type="entry name" value="FAD-bd_PCMH_sub2"/>
</dbReference>
<dbReference type="InterPro" id="IPR016166">
    <property type="entry name" value="FAD-bd_PCMH"/>
</dbReference>
<gene>
    <name evidence="5" type="ORF">CH341_08960</name>
</gene>
<evidence type="ECO:0000313" key="6">
    <source>
        <dbReference type="Proteomes" id="UP000249130"/>
    </source>
</evidence>
<dbReference type="RefSeq" id="WP_111418702.1">
    <property type="nucleotide sequence ID" value="NZ_NPEX01000043.1"/>
</dbReference>
<reference evidence="5 6" key="1">
    <citation type="submission" date="2017-07" db="EMBL/GenBank/DDBJ databases">
        <title>Draft Genome Sequences of Select Purple Nonsulfur Bacteria.</title>
        <authorList>
            <person name="Lasarre B."/>
            <person name="Mckinlay J.B."/>
        </authorList>
    </citation>
    <scope>NUCLEOTIDE SEQUENCE [LARGE SCALE GENOMIC DNA]</scope>
    <source>
        <strain evidence="5 6">DSM 5909</strain>
    </source>
</reference>
<feature type="domain" description="FAD-binding PCMH-type" evidence="4">
    <location>
        <begin position="1"/>
        <end position="176"/>
    </location>
</feature>
<feature type="region of interest" description="Disordered" evidence="3">
    <location>
        <begin position="207"/>
        <end position="230"/>
    </location>
</feature>
<dbReference type="PANTHER" id="PTHR42659:SF9">
    <property type="entry name" value="XANTHINE DEHYDROGENASE FAD-BINDING SUBUNIT XDHB-RELATED"/>
    <property type="match status" value="1"/>
</dbReference>
<evidence type="ECO:0000313" key="5">
    <source>
        <dbReference type="EMBL" id="RAI44499.1"/>
    </source>
</evidence>
<dbReference type="Proteomes" id="UP000249130">
    <property type="component" value="Unassembled WGS sequence"/>
</dbReference>
<keyword evidence="1" id="KW-0285">Flavoprotein</keyword>